<dbReference type="GO" id="GO:0016787">
    <property type="term" value="F:hydrolase activity"/>
    <property type="evidence" value="ECO:0007669"/>
    <property type="project" value="UniProtKB-KW"/>
</dbReference>
<reference evidence="4" key="1">
    <citation type="journal article" date="2019" name="Int. J. Syst. Evol. Microbiol.">
        <title>The Global Catalogue of Microorganisms (GCM) 10K type strain sequencing project: providing services to taxonomists for standard genome sequencing and annotation.</title>
        <authorList>
            <consortium name="The Broad Institute Genomics Platform"/>
            <consortium name="The Broad Institute Genome Sequencing Center for Infectious Disease"/>
            <person name="Wu L."/>
            <person name="Ma J."/>
        </authorList>
    </citation>
    <scope>NUCLEOTIDE SEQUENCE [LARGE SCALE GENOMIC DNA]</scope>
    <source>
        <strain evidence="4">KCTC 42662</strain>
    </source>
</reference>
<evidence type="ECO:0000313" key="3">
    <source>
        <dbReference type="EMBL" id="MFD2546381.1"/>
    </source>
</evidence>
<gene>
    <name evidence="3" type="ORF">ACFSR5_01845</name>
</gene>
<dbReference type="RefSeq" id="WP_380900111.1">
    <property type="nucleotide sequence ID" value="NZ_JBHUEG010000002.1"/>
</dbReference>
<keyword evidence="1" id="KW-0732">Signal</keyword>
<accession>A0ABW5KFR9</accession>
<name>A0ABW5KFR9_9SPHI</name>
<evidence type="ECO:0000256" key="1">
    <source>
        <dbReference type="ARBA" id="ARBA00022729"/>
    </source>
</evidence>
<comment type="caution">
    <text evidence="3">The sequence shown here is derived from an EMBL/GenBank/DDBJ whole genome shotgun (WGS) entry which is preliminary data.</text>
</comment>
<proteinExistence type="predicted"/>
<dbReference type="SUPFAM" id="SSF56300">
    <property type="entry name" value="Metallo-dependent phosphatases"/>
    <property type="match status" value="1"/>
</dbReference>
<dbReference type="Pfam" id="PF00149">
    <property type="entry name" value="Metallophos"/>
    <property type="match status" value="1"/>
</dbReference>
<sequence length="380" mass="42800">MRNKIYTRPVVLKDIPDDSHNFKPLPAPTGQYPYRLALASIREITPAESLRMSFHMVGDTGSIRHSQFQAVLAAAVCQQSATEPALSFLYHLGDIVYNHGEAHAYAPQFLKHYEDYPHPIFAIAGNHDGDINPNSETPYQSLDAFMDVFCDTHRRPIGFGNGSRRYSMIQPNVYWTLETPLARFIGLYANVTKYGMVTDEQRNWFVEELLHAEANRAEQAVIVCIHHAPYSADTNHGSSLAMIAFLEDAFQKTGVRPDAVFSGHVHNYQRFEKSDEDGHRTPYIVAGAGGYADLHAIATLGDPRVDCLPGSDNIELKAFCDRHFGFLQLTIERVQSQLQLSGTYYCLPEVFTTPELMQAEVYDRFTIPIRRTEHNTSTLG</sequence>
<dbReference type="PANTHER" id="PTHR22953:SF153">
    <property type="entry name" value="PURPLE ACID PHOSPHATASE"/>
    <property type="match status" value="1"/>
</dbReference>
<dbReference type="Gene3D" id="3.60.21.10">
    <property type="match status" value="1"/>
</dbReference>
<keyword evidence="3" id="KW-0378">Hydrolase</keyword>
<feature type="domain" description="Calcineurin-like phosphoesterase" evidence="2">
    <location>
        <begin position="53"/>
        <end position="268"/>
    </location>
</feature>
<evidence type="ECO:0000259" key="2">
    <source>
        <dbReference type="Pfam" id="PF00149"/>
    </source>
</evidence>
<dbReference type="InterPro" id="IPR039331">
    <property type="entry name" value="PAPs-like"/>
</dbReference>
<keyword evidence="4" id="KW-1185">Reference proteome</keyword>
<dbReference type="Proteomes" id="UP001597545">
    <property type="component" value="Unassembled WGS sequence"/>
</dbReference>
<protein>
    <submittedName>
        <fullName evidence="3">Metallophosphoesterase family protein</fullName>
        <ecNumber evidence="3">3.1.-.-</ecNumber>
    </submittedName>
</protein>
<dbReference type="EC" id="3.1.-.-" evidence="3"/>
<dbReference type="EMBL" id="JBHULR010000001">
    <property type="protein sequence ID" value="MFD2546381.1"/>
    <property type="molecule type" value="Genomic_DNA"/>
</dbReference>
<dbReference type="InterPro" id="IPR029052">
    <property type="entry name" value="Metallo-depent_PP-like"/>
</dbReference>
<evidence type="ECO:0000313" key="4">
    <source>
        <dbReference type="Proteomes" id="UP001597545"/>
    </source>
</evidence>
<dbReference type="PANTHER" id="PTHR22953">
    <property type="entry name" value="ACID PHOSPHATASE RELATED"/>
    <property type="match status" value="1"/>
</dbReference>
<dbReference type="InterPro" id="IPR004843">
    <property type="entry name" value="Calcineurin-like_PHP"/>
</dbReference>
<organism evidence="3 4">
    <name type="scientific">Sphingobacterium suaedae</name>
    <dbReference type="NCBI Taxonomy" id="1686402"/>
    <lineage>
        <taxon>Bacteria</taxon>
        <taxon>Pseudomonadati</taxon>
        <taxon>Bacteroidota</taxon>
        <taxon>Sphingobacteriia</taxon>
        <taxon>Sphingobacteriales</taxon>
        <taxon>Sphingobacteriaceae</taxon>
        <taxon>Sphingobacterium</taxon>
    </lineage>
</organism>